<accession>A0ABY0H7P4</accession>
<organism evidence="2 3">
    <name type="scientific">Monosporascus cannonballus</name>
    <dbReference type="NCBI Taxonomy" id="155416"/>
    <lineage>
        <taxon>Eukaryota</taxon>
        <taxon>Fungi</taxon>
        <taxon>Dikarya</taxon>
        <taxon>Ascomycota</taxon>
        <taxon>Pezizomycotina</taxon>
        <taxon>Sordariomycetes</taxon>
        <taxon>Xylariomycetidae</taxon>
        <taxon>Xylariales</taxon>
        <taxon>Xylariales incertae sedis</taxon>
        <taxon>Monosporascus</taxon>
    </lineage>
</organism>
<keyword evidence="3" id="KW-1185">Reference proteome</keyword>
<gene>
    <name evidence="2" type="ORF">DL762_004851</name>
</gene>
<dbReference type="Proteomes" id="UP000294003">
    <property type="component" value="Unassembled WGS sequence"/>
</dbReference>
<sequence>MAPAPAPSPPERAPRPSKARAQEPDAARNFDLRRAAASRRAAAVCAAIVVRRARPPPAEHSRHQAHRRCAVPAAAVHAGDRGLRRRGRGRRARGDGGRLEPQADPLGVLPFGRGVPAGVAGAAARDVQSAAGERREGLRDGALAVGAPRQLLRVRAVAGSVLHGSVAMGLWQGWDLSSHAVTALDEYCAEKDGERWALFKGDAPYRIVPGTY</sequence>
<feature type="compositionally biased region" description="Pro residues" evidence="1">
    <location>
        <begin position="1"/>
        <end position="11"/>
    </location>
</feature>
<feature type="region of interest" description="Disordered" evidence="1">
    <location>
        <begin position="1"/>
        <end position="28"/>
    </location>
</feature>
<evidence type="ECO:0000256" key="1">
    <source>
        <dbReference type="SAM" id="MobiDB-lite"/>
    </source>
</evidence>
<proteinExistence type="predicted"/>
<evidence type="ECO:0000313" key="2">
    <source>
        <dbReference type="EMBL" id="RYO86232.1"/>
    </source>
</evidence>
<dbReference type="EMBL" id="QJNS01000120">
    <property type="protein sequence ID" value="RYO86232.1"/>
    <property type="molecule type" value="Genomic_DNA"/>
</dbReference>
<evidence type="ECO:0000313" key="3">
    <source>
        <dbReference type="Proteomes" id="UP000294003"/>
    </source>
</evidence>
<feature type="region of interest" description="Disordered" evidence="1">
    <location>
        <begin position="55"/>
        <end position="106"/>
    </location>
</feature>
<protein>
    <submittedName>
        <fullName evidence="2">Uncharacterized protein</fullName>
    </submittedName>
</protein>
<comment type="caution">
    <text evidence="2">The sequence shown here is derived from an EMBL/GenBank/DDBJ whole genome shotgun (WGS) entry which is preliminary data.</text>
</comment>
<reference evidence="2 3" key="1">
    <citation type="submission" date="2018-06" db="EMBL/GenBank/DDBJ databases">
        <title>Complete Genomes of Monosporascus.</title>
        <authorList>
            <person name="Robinson A.J."/>
            <person name="Natvig D.O."/>
        </authorList>
    </citation>
    <scope>NUCLEOTIDE SEQUENCE [LARGE SCALE GENOMIC DNA]</scope>
    <source>
        <strain evidence="2 3">CBS 609.92</strain>
    </source>
</reference>
<name>A0ABY0H7P4_9PEZI</name>